<dbReference type="SMART" id="SM00072">
    <property type="entry name" value="GuKc"/>
    <property type="match status" value="1"/>
</dbReference>
<dbReference type="PROSITE" id="PS50052">
    <property type="entry name" value="GUANYLATE_KINASE_2"/>
    <property type="match status" value="1"/>
</dbReference>
<evidence type="ECO:0000256" key="3">
    <source>
        <dbReference type="ARBA" id="ARBA00022737"/>
    </source>
</evidence>
<feature type="region of interest" description="Disordered" evidence="4">
    <location>
        <begin position="742"/>
        <end position="801"/>
    </location>
</feature>
<dbReference type="EMBL" id="JARQWQ010000006">
    <property type="protein sequence ID" value="KAK2571223.1"/>
    <property type="molecule type" value="Genomic_DNA"/>
</dbReference>
<feature type="region of interest" description="Disordered" evidence="4">
    <location>
        <begin position="606"/>
        <end position="637"/>
    </location>
</feature>
<dbReference type="AlphaFoldDB" id="A0AAD9R1Q2"/>
<evidence type="ECO:0000313" key="6">
    <source>
        <dbReference type="EMBL" id="KAK2571223.1"/>
    </source>
</evidence>
<organism evidence="6 7">
    <name type="scientific">Acropora cervicornis</name>
    <name type="common">Staghorn coral</name>
    <dbReference type="NCBI Taxonomy" id="6130"/>
    <lineage>
        <taxon>Eukaryota</taxon>
        <taxon>Metazoa</taxon>
        <taxon>Cnidaria</taxon>
        <taxon>Anthozoa</taxon>
        <taxon>Hexacorallia</taxon>
        <taxon>Scleractinia</taxon>
        <taxon>Astrocoeniina</taxon>
        <taxon>Acroporidae</taxon>
        <taxon>Acropora</taxon>
    </lineage>
</organism>
<dbReference type="Pfam" id="PF12799">
    <property type="entry name" value="LRR_4"/>
    <property type="match status" value="1"/>
</dbReference>
<gene>
    <name evidence="6" type="ORF">P5673_003789</name>
</gene>
<protein>
    <submittedName>
        <fullName evidence="6">Leucine-rich repeat and guanylate kinase domain-containing protein</fullName>
    </submittedName>
</protein>
<name>A0AAD9R1Q2_ACRCE</name>
<dbReference type="CDD" id="cd00071">
    <property type="entry name" value="GMPK"/>
    <property type="match status" value="1"/>
</dbReference>
<keyword evidence="3" id="KW-0677">Repeat</keyword>
<dbReference type="Gene3D" id="3.40.50.300">
    <property type="entry name" value="P-loop containing nucleotide triphosphate hydrolases"/>
    <property type="match status" value="1"/>
</dbReference>
<keyword evidence="6" id="KW-0418">Kinase</keyword>
<evidence type="ECO:0000256" key="2">
    <source>
        <dbReference type="ARBA" id="ARBA00022679"/>
    </source>
</evidence>
<accession>A0AAD9R1Q2</accession>
<dbReference type="InterPro" id="IPR008144">
    <property type="entry name" value="Guanylate_kin-like_dom"/>
</dbReference>
<keyword evidence="7" id="KW-1185">Reference proteome</keyword>
<feature type="region of interest" description="Disordered" evidence="4">
    <location>
        <begin position="1"/>
        <end position="42"/>
    </location>
</feature>
<dbReference type="Proteomes" id="UP001249851">
    <property type="component" value="Unassembled WGS sequence"/>
</dbReference>
<evidence type="ECO:0000256" key="4">
    <source>
        <dbReference type="SAM" id="MobiDB-lite"/>
    </source>
</evidence>
<proteinExistence type="predicted"/>
<dbReference type="FunFam" id="3.80.10.10:FF:000191">
    <property type="entry name" value="Leucine rich repeats and guanylate kinase domain containing"/>
    <property type="match status" value="1"/>
</dbReference>
<feature type="compositionally biased region" description="Basic and acidic residues" evidence="4">
    <location>
        <begin position="14"/>
        <end position="31"/>
    </location>
</feature>
<dbReference type="InterPro" id="IPR008145">
    <property type="entry name" value="GK/Ca_channel_bsu"/>
</dbReference>
<dbReference type="Gene3D" id="3.80.10.10">
    <property type="entry name" value="Ribonuclease Inhibitor"/>
    <property type="match status" value="2"/>
</dbReference>
<dbReference type="GO" id="GO:0004385">
    <property type="term" value="F:GMP kinase activity"/>
    <property type="evidence" value="ECO:0007669"/>
    <property type="project" value="TreeGrafter"/>
</dbReference>
<keyword evidence="2" id="KW-0808">Transferase</keyword>
<dbReference type="SUPFAM" id="SSF52058">
    <property type="entry name" value="L domain-like"/>
    <property type="match status" value="1"/>
</dbReference>
<feature type="compositionally biased region" description="Polar residues" evidence="4">
    <location>
        <begin position="606"/>
        <end position="618"/>
    </location>
</feature>
<comment type="caution">
    <text evidence="6">The sequence shown here is derived from an EMBL/GenBank/DDBJ whole genome shotgun (WGS) entry which is preliminary data.</text>
</comment>
<dbReference type="PROSITE" id="PS51450">
    <property type="entry name" value="LRR"/>
    <property type="match status" value="6"/>
</dbReference>
<dbReference type="GO" id="GO:0005829">
    <property type="term" value="C:cytosol"/>
    <property type="evidence" value="ECO:0007669"/>
    <property type="project" value="TreeGrafter"/>
</dbReference>
<reference evidence="6" key="2">
    <citation type="journal article" date="2023" name="Science">
        <title>Genomic signatures of disease resistance in endangered staghorn corals.</title>
        <authorList>
            <person name="Vollmer S.V."/>
            <person name="Selwyn J.D."/>
            <person name="Despard B.A."/>
            <person name="Roesel C.L."/>
        </authorList>
    </citation>
    <scope>NUCLEOTIDE SEQUENCE</scope>
    <source>
        <strain evidence="6">K2</strain>
    </source>
</reference>
<evidence type="ECO:0000313" key="7">
    <source>
        <dbReference type="Proteomes" id="UP001249851"/>
    </source>
</evidence>
<sequence>MAAKSRNSNGSPSNDDKMEETPAENAVHDMTENGQSRTVEDQTVTVVESQVSVDINPLENDTFDKEEEVEEVDDFEEMIADGLSQLGRSADGTLQVYLSLFLPGCGLTDITFLQHYIHLQSLVLSHNSLTDLSPLGNMRYLVSLDVSHNQLTSVLDFSPPLALRDVNLSHNKIEELPDLSAHQCLSKLTLDYNEISEIQGLSNCHRLWYLSLLSNKISRIENLDNLPLKYLNLSQNNIKKIENLESLKYLEVINLSGNSIRSMKGLQNHDLLQEIDLEENEIIDIAEVRYIRELPLLRNLNLLGNAIQGMPDYRLSLLFRIQSLTELDRSKVSVEEKVAAINMFNPPREVIAARDHMFHVTKSLLQPTRVYDSTLPSVDTPYPMLILCGPHGAGKRYLARRLCQEFPDFFGFGICHTTRGARKNEENLEDYCFVTAEEFEQGVLMGKFLQTCQIAGNWYGVAREALENVAREGLAAVFHMDLEATIFRSFLPINESLNTLTVAARLCLSPGVLSFKNTYFEPRYVMVVPVSQKIHEARLRERGDYAEPLILQALDRAVICVEHHRENPGFFDMAINSDDLTEAYKRLKRLIMEYLGMSPPSTVQSDLFSGTMTSVDSSQSEEDLGPRDKSGTSQTTSVTVNLNASAWSRRSDISAVPPKVDELPQKKTEVEVLSLERRQTRARAAVAGIHQISLEQFSRQVVSATFQPSSTLLSPDIKRSSSVPVNFNASLASIIANASSQTGARDMGLESNISESEEDRESSSIMSSARAYSDNGAQSPENSDEEEEGDSRELLDFLPTETFQSHDAGSVALSGAFGQMETANSI</sequence>
<feature type="compositionally biased region" description="Polar residues" evidence="4">
    <location>
        <begin position="1"/>
        <end position="13"/>
    </location>
</feature>
<feature type="compositionally biased region" description="Low complexity" evidence="4">
    <location>
        <begin position="763"/>
        <end position="774"/>
    </location>
</feature>
<dbReference type="PANTHER" id="PTHR23117">
    <property type="entry name" value="GUANYLATE KINASE-RELATED"/>
    <property type="match status" value="1"/>
</dbReference>
<dbReference type="InterPro" id="IPR027417">
    <property type="entry name" value="P-loop_NTPase"/>
</dbReference>
<feature type="domain" description="Guanylate kinase-like" evidence="5">
    <location>
        <begin position="382"/>
        <end position="592"/>
    </location>
</feature>
<dbReference type="SMART" id="SM00365">
    <property type="entry name" value="LRR_SD22"/>
    <property type="match status" value="5"/>
</dbReference>
<dbReference type="InterPro" id="IPR001611">
    <property type="entry name" value="Leu-rich_rpt"/>
</dbReference>
<dbReference type="InterPro" id="IPR025875">
    <property type="entry name" value="Leu-rich_rpt_4"/>
</dbReference>
<reference evidence="6" key="1">
    <citation type="journal article" date="2023" name="G3 (Bethesda)">
        <title>Whole genome assembly and annotation of the endangered Caribbean coral Acropora cervicornis.</title>
        <authorList>
            <person name="Selwyn J.D."/>
            <person name="Vollmer S.V."/>
        </authorList>
    </citation>
    <scope>NUCLEOTIDE SEQUENCE</scope>
    <source>
        <strain evidence="6">K2</strain>
    </source>
</reference>
<dbReference type="PANTHER" id="PTHR23117:SF18">
    <property type="entry name" value="LEUCINE-RICH REPEAT AND GUANYLATE KINASE DOMAIN-CONTAINING PROTEIN"/>
    <property type="match status" value="1"/>
</dbReference>
<dbReference type="SUPFAM" id="SSF52540">
    <property type="entry name" value="P-loop containing nucleoside triphosphate hydrolases"/>
    <property type="match status" value="1"/>
</dbReference>
<dbReference type="Pfam" id="PF00625">
    <property type="entry name" value="Guanylate_kin"/>
    <property type="match status" value="1"/>
</dbReference>
<dbReference type="Pfam" id="PF14580">
    <property type="entry name" value="LRR_9"/>
    <property type="match status" value="1"/>
</dbReference>
<evidence type="ECO:0000259" key="5">
    <source>
        <dbReference type="PROSITE" id="PS50052"/>
    </source>
</evidence>
<evidence type="ECO:0000256" key="1">
    <source>
        <dbReference type="ARBA" id="ARBA00022614"/>
    </source>
</evidence>
<dbReference type="InterPro" id="IPR032675">
    <property type="entry name" value="LRR_dom_sf"/>
</dbReference>
<keyword evidence="1" id="KW-0433">Leucine-rich repeat</keyword>